<name>A0A5E4PV87_9NEOP</name>
<dbReference type="Pfam" id="PF15982">
    <property type="entry name" value="TMEM135_C_rich"/>
    <property type="match status" value="1"/>
</dbReference>
<feature type="transmembrane region" description="Helical" evidence="6">
    <location>
        <begin position="309"/>
        <end position="326"/>
    </location>
</feature>
<feature type="transmembrane region" description="Helical" evidence="6">
    <location>
        <begin position="163"/>
        <end position="179"/>
    </location>
</feature>
<proteinExistence type="inferred from homology"/>
<dbReference type="PANTHER" id="PTHR12459">
    <property type="entry name" value="TRANSMEMBRANE PROTEIN 135-RELATED"/>
    <property type="match status" value="1"/>
</dbReference>
<evidence type="ECO:0000256" key="1">
    <source>
        <dbReference type="ARBA" id="ARBA00004127"/>
    </source>
</evidence>
<keyword evidence="3 6" id="KW-0812">Transmembrane</keyword>
<dbReference type="InterPro" id="IPR031926">
    <property type="entry name" value="TMEM135_N"/>
</dbReference>
<comment type="similarity">
    <text evidence="2">Belongs to the TMEM135 family.</text>
</comment>
<evidence type="ECO:0000259" key="7">
    <source>
        <dbReference type="Pfam" id="PF15982"/>
    </source>
</evidence>
<evidence type="ECO:0000256" key="4">
    <source>
        <dbReference type="ARBA" id="ARBA00022989"/>
    </source>
</evidence>
<dbReference type="AlphaFoldDB" id="A0A5E4PV87"/>
<feature type="transmembrane region" description="Helical" evidence="6">
    <location>
        <begin position="260"/>
        <end position="279"/>
    </location>
</feature>
<keyword evidence="4 6" id="KW-1133">Transmembrane helix</keyword>
<keyword evidence="5 6" id="KW-0472">Membrane</keyword>
<feature type="domain" description="Transmembrane protein 135 N-terminal" evidence="7">
    <location>
        <begin position="17"/>
        <end position="147"/>
    </location>
</feature>
<evidence type="ECO:0000256" key="2">
    <source>
        <dbReference type="ARBA" id="ARBA00008924"/>
    </source>
</evidence>
<organism evidence="8 9">
    <name type="scientific">Leptidea sinapis</name>
    <dbReference type="NCBI Taxonomy" id="189913"/>
    <lineage>
        <taxon>Eukaryota</taxon>
        <taxon>Metazoa</taxon>
        <taxon>Ecdysozoa</taxon>
        <taxon>Arthropoda</taxon>
        <taxon>Hexapoda</taxon>
        <taxon>Insecta</taxon>
        <taxon>Pterygota</taxon>
        <taxon>Neoptera</taxon>
        <taxon>Endopterygota</taxon>
        <taxon>Lepidoptera</taxon>
        <taxon>Glossata</taxon>
        <taxon>Ditrysia</taxon>
        <taxon>Papilionoidea</taxon>
        <taxon>Pieridae</taxon>
        <taxon>Dismorphiinae</taxon>
        <taxon>Leptidea</taxon>
    </lineage>
</organism>
<evidence type="ECO:0000313" key="9">
    <source>
        <dbReference type="Proteomes" id="UP000324832"/>
    </source>
</evidence>
<evidence type="ECO:0000256" key="6">
    <source>
        <dbReference type="SAM" id="Phobius"/>
    </source>
</evidence>
<evidence type="ECO:0000256" key="3">
    <source>
        <dbReference type="ARBA" id="ARBA00022692"/>
    </source>
</evidence>
<dbReference type="EMBL" id="FZQP02000449">
    <property type="protein sequence ID" value="VVC89083.1"/>
    <property type="molecule type" value="Genomic_DNA"/>
</dbReference>
<dbReference type="InterPro" id="IPR026749">
    <property type="entry name" value="Tmem135"/>
</dbReference>
<feature type="transmembrane region" description="Helical" evidence="6">
    <location>
        <begin position="286"/>
        <end position="303"/>
    </location>
</feature>
<reference evidence="8 9" key="1">
    <citation type="submission" date="2017-07" db="EMBL/GenBank/DDBJ databases">
        <authorList>
            <person name="Talla V."/>
            <person name="Backstrom N."/>
        </authorList>
    </citation>
    <scope>NUCLEOTIDE SEQUENCE [LARGE SCALE GENOMIC DNA]</scope>
</reference>
<dbReference type="GO" id="GO:0012505">
    <property type="term" value="C:endomembrane system"/>
    <property type="evidence" value="ECO:0007669"/>
    <property type="project" value="UniProtKB-SubCell"/>
</dbReference>
<protein>
    <recommendedName>
        <fullName evidence="7">Transmembrane protein 135 N-terminal domain-containing protein</fullName>
    </recommendedName>
</protein>
<gene>
    <name evidence="8" type="ORF">LSINAPIS_LOCUS2298</name>
</gene>
<dbReference type="PANTHER" id="PTHR12459:SF15">
    <property type="entry name" value="TRANSMEMBRANE PROTEIN 135"/>
    <property type="match status" value="1"/>
</dbReference>
<accession>A0A5E4PV87</accession>
<feature type="transmembrane region" description="Helical" evidence="6">
    <location>
        <begin position="223"/>
        <end position="240"/>
    </location>
</feature>
<feature type="transmembrane region" description="Helical" evidence="6">
    <location>
        <begin position="79"/>
        <end position="101"/>
    </location>
</feature>
<evidence type="ECO:0000313" key="8">
    <source>
        <dbReference type="EMBL" id="VVC89083.1"/>
    </source>
</evidence>
<keyword evidence="9" id="KW-1185">Reference proteome</keyword>
<sequence length="392" mass="44314">MAQISKHMFEAACSNVHCSEILHPWNRSCWTSSIQTYRDSFIGSAKFYLIIHLAQNLMRGKKVLTKKELIKAGENYLRSTILGAMISGTCVTFGCILRLLMGRKFTFFTYLMLPNTLNGLFILLEPPSRRGLVINLFCNLAIEYMLRCLERAGYIAITRGKQTVLFMLGSALLFYLMRLEGEKKNRTPLLWLFTAEKVKQKTDDEQNVCPHKGTCTRYIAKGAGIYFGAGLCVSLAKTLLPKLRTPIKALSTVRYNHFKLALFFGSYIGIYRAIVCYLCRSRGYDSALYALPAGCIAGLSFLFKPNLGFAIASLTGAFKIFSTTLYEKKMLPDNIPLPLLLYCFCQGTLFHTRFMDPDICPSYMFNLIRSVSNGRSEILYANMLKIINKIAI</sequence>
<dbReference type="Proteomes" id="UP000324832">
    <property type="component" value="Unassembled WGS sequence"/>
</dbReference>
<evidence type="ECO:0000256" key="5">
    <source>
        <dbReference type="ARBA" id="ARBA00023136"/>
    </source>
</evidence>
<comment type="subcellular location">
    <subcellularLocation>
        <location evidence="1">Endomembrane system</location>
        <topology evidence="1">Multi-pass membrane protein</topology>
    </subcellularLocation>
</comment>